<sequence length="150" mass="16792">MKEYVFALLFLPTIGVQLAQAQSTASSQKESSFDRSQDEQAIRQMITNGISRDHYTEDIIFASGAYPRPIVGLDNLKKAVPSGGERKNFKTNPIIERVEVAGSGDMAYAYGTSTISWEGKEPFEVAFLEVFRKKGDAWKLAARFIRPHQE</sequence>
<dbReference type="RefSeq" id="WP_377491628.1">
    <property type="nucleotide sequence ID" value="NZ_JBHUOX010000038.1"/>
</dbReference>
<dbReference type="InterPro" id="IPR032710">
    <property type="entry name" value="NTF2-like_dom_sf"/>
</dbReference>
<dbReference type="Gene3D" id="3.10.450.50">
    <property type="match status" value="1"/>
</dbReference>
<keyword evidence="2" id="KW-1185">Reference proteome</keyword>
<evidence type="ECO:0000313" key="2">
    <source>
        <dbReference type="Proteomes" id="UP001597641"/>
    </source>
</evidence>
<proteinExistence type="predicted"/>
<gene>
    <name evidence="1" type="ORF">ACFS7Z_25360</name>
</gene>
<dbReference type="SUPFAM" id="SSF54427">
    <property type="entry name" value="NTF2-like"/>
    <property type="match status" value="1"/>
</dbReference>
<organism evidence="1 2">
    <name type="scientific">Pontibacter toksunensis</name>
    <dbReference type="NCBI Taxonomy" id="1332631"/>
    <lineage>
        <taxon>Bacteria</taxon>
        <taxon>Pseudomonadati</taxon>
        <taxon>Bacteroidota</taxon>
        <taxon>Cytophagia</taxon>
        <taxon>Cytophagales</taxon>
        <taxon>Hymenobacteraceae</taxon>
        <taxon>Pontibacter</taxon>
    </lineage>
</organism>
<evidence type="ECO:0000313" key="1">
    <source>
        <dbReference type="EMBL" id="MFD3003709.1"/>
    </source>
</evidence>
<accession>A0ABW6C5L3</accession>
<comment type="caution">
    <text evidence="1">The sequence shown here is derived from an EMBL/GenBank/DDBJ whole genome shotgun (WGS) entry which is preliminary data.</text>
</comment>
<reference evidence="2" key="1">
    <citation type="journal article" date="2019" name="Int. J. Syst. Evol. Microbiol.">
        <title>The Global Catalogue of Microorganisms (GCM) 10K type strain sequencing project: providing services to taxonomists for standard genome sequencing and annotation.</title>
        <authorList>
            <consortium name="The Broad Institute Genomics Platform"/>
            <consortium name="The Broad Institute Genome Sequencing Center for Infectious Disease"/>
            <person name="Wu L."/>
            <person name="Ma J."/>
        </authorList>
    </citation>
    <scope>NUCLEOTIDE SEQUENCE [LARGE SCALE GENOMIC DNA]</scope>
    <source>
        <strain evidence="2">KCTC 23984</strain>
    </source>
</reference>
<protein>
    <submittedName>
        <fullName evidence="1">YybH family protein</fullName>
    </submittedName>
</protein>
<dbReference type="EMBL" id="JBHUOX010000038">
    <property type="protein sequence ID" value="MFD3003709.1"/>
    <property type="molecule type" value="Genomic_DNA"/>
</dbReference>
<name>A0ABW6C5L3_9BACT</name>
<dbReference type="Proteomes" id="UP001597641">
    <property type="component" value="Unassembled WGS sequence"/>
</dbReference>